<evidence type="ECO:0000313" key="1">
    <source>
        <dbReference type="EMBL" id="KAK8765216.1"/>
    </source>
</evidence>
<accession>A0AAQ4DRX6</accession>
<feature type="non-terminal residue" evidence="1">
    <location>
        <position position="1"/>
    </location>
</feature>
<proteinExistence type="predicted"/>
<comment type="caution">
    <text evidence="1">The sequence shown here is derived from an EMBL/GenBank/DDBJ whole genome shotgun (WGS) entry which is preliminary data.</text>
</comment>
<dbReference type="InterPro" id="IPR006616">
    <property type="entry name" value="DM9_repeat"/>
</dbReference>
<dbReference type="Pfam" id="PF11901">
    <property type="entry name" value="DM9"/>
    <property type="match status" value="1"/>
</dbReference>
<dbReference type="AlphaFoldDB" id="A0AAQ4DRX6"/>
<dbReference type="PANTHER" id="PTHR31649:SF1">
    <property type="entry name" value="FARNESOIC ACID O-METHYL TRANSFERASE DOMAIN-CONTAINING PROTEIN"/>
    <property type="match status" value="1"/>
</dbReference>
<organism evidence="1 2">
    <name type="scientific">Amblyomma americanum</name>
    <name type="common">Lone star tick</name>
    <dbReference type="NCBI Taxonomy" id="6943"/>
    <lineage>
        <taxon>Eukaryota</taxon>
        <taxon>Metazoa</taxon>
        <taxon>Ecdysozoa</taxon>
        <taxon>Arthropoda</taxon>
        <taxon>Chelicerata</taxon>
        <taxon>Arachnida</taxon>
        <taxon>Acari</taxon>
        <taxon>Parasitiformes</taxon>
        <taxon>Ixodida</taxon>
        <taxon>Ixodoidea</taxon>
        <taxon>Ixodidae</taxon>
        <taxon>Amblyomminae</taxon>
        <taxon>Amblyomma</taxon>
    </lineage>
</organism>
<keyword evidence="2" id="KW-1185">Reference proteome</keyword>
<evidence type="ECO:0000313" key="2">
    <source>
        <dbReference type="Proteomes" id="UP001321473"/>
    </source>
</evidence>
<dbReference type="EMBL" id="JARKHS020027618">
    <property type="protein sequence ID" value="KAK8765216.1"/>
    <property type="molecule type" value="Genomic_DNA"/>
</dbReference>
<sequence length="284" mass="30747">FYAFLHSVIARLTTFGATRHGSSAARALHGDAVADSSISSEWCRVCASVIVHSLLPRSSTAASSSLGITDTLYRRQDLLICNQEQPPFFVLQPSPSGAAFCVWTLFQGAPKASGAQERGRMKRTPKAAQIPRDWRLSFLWRPSGASGIPEDAVPGGEEDGRTTYVGRVEYEGNEIPGKVVPDDACYVAYAGAELRLEKYSVLVNHGNRLQWILDSDGAVPPKAVVGGRTRSGEKLYVGRTHHEGSLVLGKVQPSQGCLCIPYGGSEHRYTKYEVLVTDSIQPIG</sequence>
<gene>
    <name evidence="1" type="ORF">V5799_032174</name>
</gene>
<dbReference type="SMART" id="SM00696">
    <property type="entry name" value="DM9"/>
    <property type="match status" value="2"/>
</dbReference>
<protein>
    <submittedName>
        <fullName evidence="1">Uncharacterized protein</fullName>
    </submittedName>
</protein>
<name>A0AAQ4DRX6_AMBAM</name>
<dbReference type="PANTHER" id="PTHR31649">
    <property type="entry name" value="AGAP009604-PA"/>
    <property type="match status" value="1"/>
</dbReference>
<reference evidence="1 2" key="1">
    <citation type="journal article" date="2023" name="Arcadia Sci">
        <title>De novo assembly of a long-read Amblyomma americanum tick genome.</title>
        <authorList>
            <person name="Chou S."/>
            <person name="Poskanzer K.E."/>
            <person name="Rollins M."/>
            <person name="Thuy-Boun P.S."/>
        </authorList>
    </citation>
    <scope>NUCLEOTIDE SEQUENCE [LARGE SCALE GENOMIC DNA]</scope>
    <source>
        <strain evidence="1">F_SG_1</strain>
        <tissue evidence="1">Salivary glands</tissue>
    </source>
</reference>
<dbReference type="Proteomes" id="UP001321473">
    <property type="component" value="Unassembled WGS sequence"/>
</dbReference>